<sequence length="149" mass="16740">MFMSLEGVDPFSFNSPEEEEEMILFRAIFSGKKTIALAPDVIEMTFMPIASLLDVLLLRSRDTPGVSGDSDLARQEKIFLKQRRSLFALFAVQCDGPEAFISAKNSIWVPPEILQPYWDAHIPIGAPKWHGPEEQDSRFELIAGRTSPT</sequence>
<evidence type="ECO:0000313" key="1">
    <source>
        <dbReference type="EMBL" id="KAG0447598.1"/>
    </source>
</evidence>
<evidence type="ECO:0000313" key="2">
    <source>
        <dbReference type="Proteomes" id="UP000639772"/>
    </source>
</evidence>
<dbReference type="AlphaFoldDB" id="A0A835P802"/>
<reference evidence="1 2" key="1">
    <citation type="journal article" date="2020" name="Nat. Food">
        <title>A phased Vanilla planifolia genome enables genetic improvement of flavour and production.</title>
        <authorList>
            <person name="Hasing T."/>
            <person name="Tang H."/>
            <person name="Brym M."/>
            <person name="Khazi F."/>
            <person name="Huang T."/>
            <person name="Chambers A.H."/>
        </authorList>
    </citation>
    <scope>NUCLEOTIDE SEQUENCE [LARGE SCALE GENOMIC DNA]</scope>
    <source>
        <tissue evidence="1">Leaf</tissue>
    </source>
</reference>
<dbReference type="Proteomes" id="UP000639772">
    <property type="component" value="Unassembled WGS sequence"/>
</dbReference>
<name>A0A835P802_VANPL</name>
<protein>
    <submittedName>
        <fullName evidence="1">Uncharacterized protein</fullName>
    </submittedName>
</protein>
<accession>A0A835P802</accession>
<proteinExistence type="predicted"/>
<dbReference type="EMBL" id="JADCNM010000438">
    <property type="protein sequence ID" value="KAG0447598.1"/>
    <property type="molecule type" value="Genomic_DNA"/>
</dbReference>
<organism evidence="1 2">
    <name type="scientific">Vanilla planifolia</name>
    <name type="common">Vanilla</name>
    <dbReference type="NCBI Taxonomy" id="51239"/>
    <lineage>
        <taxon>Eukaryota</taxon>
        <taxon>Viridiplantae</taxon>
        <taxon>Streptophyta</taxon>
        <taxon>Embryophyta</taxon>
        <taxon>Tracheophyta</taxon>
        <taxon>Spermatophyta</taxon>
        <taxon>Magnoliopsida</taxon>
        <taxon>Liliopsida</taxon>
        <taxon>Asparagales</taxon>
        <taxon>Orchidaceae</taxon>
        <taxon>Vanilloideae</taxon>
        <taxon>Vanilleae</taxon>
        <taxon>Vanilla</taxon>
    </lineage>
</organism>
<comment type="caution">
    <text evidence="1">The sequence shown here is derived from an EMBL/GenBank/DDBJ whole genome shotgun (WGS) entry which is preliminary data.</text>
</comment>
<gene>
    <name evidence="1" type="ORF">HPP92_028245</name>
</gene>